<feature type="signal peptide" evidence="1">
    <location>
        <begin position="1"/>
        <end position="23"/>
    </location>
</feature>
<dbReference type="InterPro" id="IPR058512">
    <property type="entry name" value="DUF8199"/>
</dbReference>
<evidence type="ECO:0000256" key="1">
    <source>
        <dbReference type="SAM" id="SignalP"/>
    </source>
</evidence>
<dbReference type="RefSeq" id="WP_103804542.1">
    <property type="nucleotide sequence ID" value="NZ_PQVG01000001.1"/>
</dbReference>
<dbReference type="NCBIfam" id="NF047658">
    <property type="entry name" value="HYC_CC_PP"/>
    <property type="match status" value="1"/>
</dbReference>
<comment type="caution">
    <text evidence="2">The sequence shown here is derived from an EMBL/GenBank/DDBJ whole genome shotgun (WGS) entry which is preliminary data.</text>
</comment>
<keyword evidence="1" id="KW-0732">Signal</keyword>
<dbReference type="AlphaFoldDB" id="A0A2S5AH10"/>
<keyword evidence="3" id="KW-1185">Reference proteome</keyword>
<organism evidence="2 3">
    <name type="scientific">Flavobacterium alvei</name>
    <dbReference type="NCBI Taxonomy" id="2080416"/>
    <lineage>
        <taxon>Bacteria</taxon>
        <taxon>Pseudomonadati</taxon>
        <taxon>Bacteroidota</taxon>
        <taxon>Flavobacteriia</taxon>
        <taxon>Flavobacteriales</taxon>
        <taxon>Flavobacteriaceae</taxon>
        <taxon>Flavobacterium</taxon>
    </lineage>
</organism>
<dbReference type="OrthoDB" id="795045at2"/>
<dbReference type="Pfam" id="PF26622">
    <property type="entry name" value="DUF8199"/>
    <property type="match status" value="1"/>
</dbReference>
<name>A0A2S5AH10_9FLAO</name>
<protein>
    <submittedName>
        <fullName evidence="2">Uncharacterized protein</fullName>
    </submittedName>
</protein>
<evidence type="ECO:0000313" key="3">
    <source>
        <dbReference type="Proteomes" id="UP000237310"/>
    </source>
</evidence>
<proteinExistence type="predicted"/>
<dbReference type="Proteomes" id="UP000237310">
    <property type="component" value="Unassembled WGS sequence"/>
</dbReference>
<evidence type="ECO:0000313" key="2">
    <source>
        <dbReference type="EMBL" id="POY41403.1"/>
    </source>
</evidence>
<accession>A0A2S5AH10</accession>
<feature type="chain" id="PRO_5015428684" evidence="1">
    <location>
        <begin position="24"/>
        <end position="141"/>
    </location>
</feature>
<reference evidence="2 3" key="1">
    <citation type="submission" date="2018-01" db="EMBL/GenBank/DDBJ databases">
        <authorList>
            <person name="Gaut B.S."/>
            <person name="Morton B.R."/>
            <person name="Clegg M.T."/>
            <person name="Duvall M.R."/>
        </authorList>
    </citation>
    <scope>NUCLEOTIDE SEQUENCE [LARGE SCALE GENOMIC DNA]</scope>
    <source>
        <strain evidence="2 3">HR-AY</strain>
    </source>
</reference>
<dbReference type="EMBL" id="PQVG01000001">
    <property type="protein sequence ID" value="POY41403.1"/>
    <property type="molecule type" value="Genomic_DNA"/>
</dbReference>
<sequence>MKFKKHISFLLALFLLVSNTGFAIDVHYCGGKIASIKPVYLESKEVQSLKKESCCPPKSSNIVNKKESCCKDKVVHFQKKSGKVTLSSISFQPDFTFIFEEWNPIVFSEYSNFESNCILSYYCDANAPPLFKLYHQYVFYA</sequence>
<gene>
    <name evidence="2" type="ORF">C3L50_02465</name>
</gene>
<dbReference type="InterPro" id="IPR058060">
    <property type="entry name" value="HYC_CC_PP"/>
</dbReference>